<dbReference type="GO" id="GO:0005886">
    <property type="term" value="C:plasma membrane"/>
    <property type="evidence" value="ECO:0007669"/>
    <property type="project" value="UniProtKB-SubCell"/>
</dbReference>
<dbReference type="SUPFAM" id="SSF90112">
    <property type="entry name" value="Neurotransmitter-gated ion-channel transmembrane pore"/>
    <property type="match status" value="1"/>
</dbReference>
<dbReference type="EMBL" id="JYDP01000060">
    <property type="protein sequence ID" value="KRZ10436.1"/>
    <property type="molecule type" value="Genomic_DNA"/>
</dbReference>
<evidence type="ECO:0000256" key="11">
    <source>
        <dbReference type="RuleBase" id="RU000687"/>
    </source>
</evidence>
<feature type="transmembrane region" description="Helical" evidence="11">
    <location>
        <begin position="350"/>
        <end position="369"/>
    </location>
</feature>
<comment type="caution">
    <text evidence="11">Lacks conserved residue(s) required for the propagation of feature annotation.</text>
</comment>
<dbReference type="OrthoDB" id="442503at2759"/>
<dbReference type="Proteomes" id="UP000055024">
    <property type="component" value="Unassembled WGS sequence"/>
</dbReference>
<evidence type="ECO:0000256" key="7">
    <source>
        <dbReference type="ARBA" id="ARBA00022989"/>
    </source>
</evidence>
<keyword evidence="7 11" id="KW-1133">Transmembrane helix</keyword>
<keyword evidence="10 11" id="KW-0407">Ion channel</keyword>
<accession>A0A0V1HJL4</accession>
<evidence type="ECO:0000256" key="1">
    <source>
        <dbReference type="ARBA" id="ARBA00004141"/>
    </source>
</evidence>
<evidence type="ECO:0000256" key="6">
    <source>
        <dbReference type="ARBA" id="ARBA00022729"/>
    </source>
</evidence>
<sequence>MHFPTMHYPLLHFVTVIILSSVYDRPLNVESLDFNNWAKAQMSWKNEYSSSVWKFRPWREQYIIRELLKTYDIKTRPQVSKNPTIDSTFGPDRGEPVVVHTALMLQTINSVDEINMASEFKARFRFEQRWTDERLNFHRFNDENGKKIENVHLAYDQVIWKPDTFFQNEKSGTFHVVDQPNCFVKIFPDGKVLYNVRIGMTFSCVMNLHNYPMDTQECVIDFANGYTTEDIIYVWEKTPIHVDPQVTSVLPNMAIKAITNGTCTSKTNTGEYSCLRISLIFERQFSFFLLQLYIPSSLLVVVSCLSYWIDWRASAGRMLLTIVTLLTLITQNYSVSANLPPVSYATAIDVWIGACVVFVFTSLVEYAFVNYIGLIQQQKIIASSYPFQRLPNVQQDVFENLCQQSTAGEHHLSSSFHDEKYDKYSYFHYVFKGLRSRKNSRRQLSTSRTQAADEFNNTESLIINNPEFSADEPCWCAMSQRAQRRLYHQLHLPSLEPDFYFLWNDRAEKIDSIFRYLIPICFFFFNICLLYSGDASKDEKSVFSLTLKLHQFRMV</sequence>
<dbReference type="InterPro" id="IPR006028">
    <property type="entry name" value="GABAA/Glycine_rcpt"/>
</dbReference>
<organism evidence="14 15">
    <name type="scientific">Trichinella zimbabwensis</name>
    <dbReference type="NCBI Taxonomy" id="268475"/>
    <lineage>
        <taxon>Eukaryota</taxon>
        <taxon>Metazoa</taxon>
        <taxon>Ecdysozoa</taxon>
        <taxon>Nematoda</taxon>
        <taxon>Enoplea</taxon>
        <taxon>Dorylaimia</taxon>
        <taxon>Trichinellida</taxon>
        <taxon>Trichinellidae</taxon>
        <taxon>Trichinella</taxon>
    </lineage>
</organism>
<reference evidence="14 15" key="1">
    <citation type="submission" date="2015-01" db="EMBL/GenBank/DDBJ databases">
        <title>Evolution of Trichinella species and genotypes.</title>
        <authorList>
            <person name="Korhonen P.K."/>
            <person name="Edoardo P."/>
            <person name="Giuseppe L.R."/>
            <person name="Gasser R.B."/>
        </authorList>
    </citation>
    <scope>NUCLEOTIDE SEQUENCE [LARGE SCALE GENOMIC DNA]</scope>
    <source>
        <strain evidence="14">ISS1029</strain>
    </source>
</reference>
<evidence type="ECO:0000256" key="4">
    <source>
        <dbReference type="ARBA" id="ARBA00022475"/>
    </source>
</evidence>
<dbReference type="CDD" id="cd19062">
    <property type="entry name" value="LGIC_TM_GluCl"/>
    <property type="match status" value="1"/>
</dbReference>
<comment type="caution">
    <text evidence="14">The sequence shown here is derived from an EMBL/GenBank/DDBJ whole genome shotgun (WGS) entry which is preliminary data.</text>
</comment>
<evidence type="ECO:0000256" key="2">
    <source>
        <dbReference type="ARBA" id="ARBA00004236"/>
    </source>
</evidence>
<dbReference type="SUPFAM" id="SSF63712">
    <property type="entry name" value="Nicotinic receptor ligand binding domain-like"/>
    <property type="match status" value="1"/>
</dbReference>
<evidence type="ECO:0000256" key="5">
    <source>
        <dbReference type="ARBA" id="ARBA00022692"/>
    </source>
</evidence>
<dbReference type="InterPro" id="IPR036719">
    <property type="entry name" value="Neuro-gated_channel_TM_sf"/>
</dbReference>
<dbReference type="InterPro" id="IPR006029">
    <property type="entry name" value="Neurotrans-gated_channel_TM"/>
</dbReference>
<feature type="domain" description="Neurotransmitter-gated ion-channel transmembrane" evidence="13">
    <location>
        <begin position="292"/>
        <end position="529"/>
    </location>
</feature>
<feature type="transmembrane region" description="Helical" evidence="11">
    <location>
        <begin position="513"/>
        <end position="533"/>
    </location>
</feature>
<evidence type="ECO:0000256" key="8">
    <source>
        <dbReference type="ARBA" id="ARBA00023065"/>
    </source>
</evidence>
<keyword evidence="3 11" id="KW-0813">Transport</keyword>
<gene>
    <name evidence="14" type="primary">GluClalpha</name>
    <name evidence="14" type="ORF">T11_7904</name>
</gene>
<dbReference type="PRINTS" id="PR00252">
    <property type="entry name" value="NRIONCHANNEL"/>
</dbReference>
<feature type="chain" id="PRO_5022250943" evidence="11">
    <location>
        <begin position="25"/>
        <end position="555"/>
    </location>
</feature>
<evidence type="ECO:0000313" key="15">
    <source>
        <dbReference type="Proteomes" id="UP000055024"/>
    </source>
</evidence>
<feature type="signal peptide" evidence="11">
    <location>
        <begin position="1"/>
        <end position="24"/>
    </location>
</feature>
<dbReference type="STRING" id="268475.A0A0V1HJL4"/>
<keyword evidence="9 11" id="KW-0472">Membrane</keyword>
<dbReference type="Pfam" id="PF02932">
    <property type="entry name" value="Neur_chan_memb"/>
    <property type="match status" value="1"/>
</dbReference>
<evidence type="ECO:0000259" key="13">
    <source>
        <dbReference type="Pfam" id="PF02932"/>
    </source>
</evidence>
<keyword evidence="4" id="KW-1003">Cell membrane</keyword>
<dbReference type="Gene3D" id="1.20.58.390">
    <property type="entry name" value="Neurotransmitter-gated ion-channel transmembrane domain"/>
    <property type="match status" value="1"/>
</dbReference>
<dbReference type="PANTHER" id="PTHR18945">
    <property type="entry name" value="NEUROTRANSMITTER GATED ION CHANNEL"/>
    <property type="match status" value="1"/>
</dbReference>
<protein>
    <submittedName>
        <fullName evidence="14">Glutamate-gated chloride channel</fullName>
    </submittedName>
</protein>
<dbReference type="InterPro" id="IPR006201">
    <property type="entry name" value="Neur_channel"/>
</dbReference>
<dbReference type="CDD" id="cd18993">
    <property type="entry name" value="LGIC_ECD_GluCl"/>
    <property type="match status" value="1"/>
</dbReference>
<evidence type="ECO:0000313" key="14">
    <source>
        <dbReference type="EMBL" id="KRZ10436.1"/>
    </source>
</evidence>
<keyword evidence="8 11" id="KW-0406">Ion transport</keyword>
<feature type="domain" description="Neurotransmitter-gated ion-channel ligand-binding" evidence="12">
    <location>
        <begin position="61"/>
        <end position="284"/>
    </location>
</feature>
<keyword evidence="6 11" id="KW-0732">Signal</keyword>
<evidence type="ECO:0000256" key="9">
    <source>
        <dbReference type="ARBA" id="ARBA00023136"/>
    </source>
</evidence>
<evidence type="ECO:0000256" key="10">
    <source>
        <dbReference type="ARBA" id="ARBA00023303"/>
    </source>
</evidence>
<dbReference type="AlphaFoldDB" id="A0A0V1HJL4"/>
<comment type="similarity">
    <text evidence="11">Belongs to the ligand-gated ion channel (TC 1.A.9) family.</text>
</comment>
<dbReference type="InterPro" id="IPR018000">
    <property type="entry name" value="Neurotransmitter_ion_chnl_CS"/>
</dbReference>
<evidence type="ECO:0000259" key="12">
    <source>
        <dbReference type="Pfam" id="PF02931"/>
    </source>
</evidence>
<name>A0A0V1HJL4_9BILA</name>
<dbReference type="Gene3D" id="2.70.170.10">
    <property type="entry name" value="Neurotransmitter-gated ion-channel ligand-binding domain"/>
    <property type="match status" value="1"/>
</dbReference>
<keyword evidence="5 11" id="KW-0812">Transmembrane</keyword>
<dbReference type="InterPro" id="IPR006202">
    <property type="entry name" value="Neur_chan_lig-bd"/>
</dbReference>
<dbReference type="InterPro" id="IPR044721">
    <property type="entry name" value="GluCl_TM"/>
</dbReference>
<keyword evidence="15" id="KW-1185">Reference proteome</keyword>
<dbReference type="GO" id="GO:0005230">
    <property type="term" value="F:extracellular ligand-gated monoatomic ion channel activity"/>
    <property type="evidence" value="ECO:0007669"/>
    <property type="project" value="InterPro"/>
</dbReference>
<dbReference type="PROSITE" id="PS00236">
    <property type="entry name" value="NEUROTR_ION_CHANNEL"/>
    <property type="match status" value="1"/>
</dbReference>
<evidence type="ECO:0000256" key="3">
    <source>
        <dbReference type="ARBA" id="ARBA00022448"/>
    </source>
</evidence>
<proteinExistence type="inferred from homology"/>
<comment type="subcellular location">
    <subcellularLocation>
        <location evidence="2">Cell membrane</location>
    </subcellularLocation>
    <subcellularLocation>
        <location evidence="1">Membrane</location>
        <topology evidence="1">Multi-pass membrane protein</topology>
    </subcellularLocation>
</comment>
<feature type="transmembrane region" description="Helical" evidence="11">
    <location>
        <begin position="285"/>
        <end position="309"/>
    </location>
</feature>
<dbReference type="InterPro" id="IPR038050">
    <property type="entry name" value="Neuro_actylchol_rec"/>
</dbReference>
<dbReference type="Pfam" id="PF02931">
    <property type="entry name" value="Neur_chan_LBD"/>
    <property type="match status" value="1"/>
</dbReference>
<dbReference type="InterPro" id="IPR036734">
    <property type="entry name" value="Neur_chan_lig-bd_sf"/>
</dbReference>
<dbReference type="PRINTS" id="PR00253">
    <property type="entry name" value="GABAARECEPTR"/>
</dbReference>
<dbReference type="GO" id="GO:0004888">
    <property type="term" value="F:transmembrane signaling receptor activity"/>
    <property type="evidence" value="ECO:0007669"/>
    <property type="project" value="InterPro"/>
</dbReference>
<dbReference type="NCBIfam" id="TIGR00860">
    <property type="entry name" value="LIC"/>
    <property type="match status" value="1"/>
</dbReference>